<dbReference type="EMBL" id="ML735779">
    <property type="protein sequence ID" value="KAE8414792.1"/>
    <property type="molecule type" value="Genomic_DNA"/>
</dbReference>
<keyword evidence="1" id="KW-0812">Transmembrane</keyword>
<sequence length="60" mass="7215">MYMYMFLLMRDLYILTYLMQCKNHVYIMLSWPVMFLGMFFPRCVIELGFAKGLGLGIWGF</sequence>
<evidence type="ECO:0000313" key="2">
    <source>
        <dbReference type="EMBL" id="KAE8414792.1"/>
    </source>
</evidence>
<feature type="transmembrane region" description="Helical" evidence="1">
    <location>
        <begin position="25"/>
        <end position="45"/>
    </location>
</feature>
<accession>A0ABQ6WCE0</accession>
<gene>
    <name evidence="2" type="ORF">BDV36DRAFT_264494</name>
</gene>
<evidence type="ECO:0000256" key="1">
    <source>
        <dbReference type="SAM" id="Phobius"/>
    </source>
</evidence>
<reference evidence="2 3" key="1">
    <citation type="submission" date="2019-04" db="EMBL/GenBank/DDBJ databases">
        <authorList>
            <consortium name="DOE Joint Genome Institute"/>
            <person name="Mondo S."/>
            <person name="Kjaerbolling I."/>
            <person name="Vesth T."/>
            <person name="Frisvad J.C."/>
            <person name="Nybo J.L."/>
            <person name="Theobald S."/>
            <person name="Kildgaard S."/>
            <person name="Isbrandt T."/>
            <person name="Kuo A."/>
            <person name="Sato A."/>
            <person name="Lyhne E.K."/>
            <person name="Kogle M.E."/>
            <person name="Wiebenga A."/>
            <person name="Kun R.S."/>
            <person name="Lubbers R.J."/>
            <person name="Makela M.R."/>
            <person name="Barry K."/>
            <person name="Chovatia M."/>
            <person name="Clum A."/>
            <person name="Daum C."/>
            <person name="Haridas S."/>
            <person name="He G."/>
            <person name="LaButti K."/>
            <person name="Lipzen A."/>
            <person name="Riley R."/>
            <person name="Salamov A."/>
            <person name="Simmons B.A."/>
            <person name="Magnuson J.K."/>
            <person name="Henrissat B."/>
            <person name="Mortensen U.H."/>
            <person name="Larsen T.O."/>
            <person name="Devries R.P."/>
            <person name="Grigoriev I.V."/>
            <person name="Machida M."/>
            <person name="Baker S.E."/>
            <person name="Andersen M.R."/>
            <person name="Cantor M.N."/>
            <person name="Hua S.X."/>
        </authorList>
    </citation>
    <scope>NUCLEOTIDE SEQUENCE [LARGE SCALE GENOMIC DNA]</scope>
    <source>
        <strain evidence="2 3">CBS 117616</strain>
    </source>
</reference>
<name>A0ABQ6WCE0_9EURO</name>
<keyword evidence="1" id="KW-1133">Transmembrane helix</keyword>
<keyword evidence="1" id="KW-0472">Membrane</keyword>
<evidence type="ECO:0000313" key="3">
    <source>
        <dbReference type="Proteomes" id="UP000325395"/>
    </source>
</evidence>
<proteinExistence type="predicted"/>
<dbReference type="Proteomes" id="UP000325395">
    <property type="component" value="Unassembled WGS sequence"/>
</dbReference>
<keyword evidence="3" id="KW-1185">Reference proteome</keyword>
<protein>
    <submittedName>
        <fullName evidence="2">Uncharacterized protein</fullName>
    </submittedName>
</protein>
<organism evidence="2 3">
    <name type="scientific">Aspergillus pseudocaelatus</name>
    <dbReference type="NCBI Taxonomy" id="1825620"/>
    <lineage>
        <taxon>Eukaryota</taxon>
        <taxon>Fungi</taxon>
        <taxon>Dikarya</taxon>
        <taxon>Ascomycota</taxon>
        <taxon>Pezizomycotina</taxon>
        <taxon>Eurotiomycetes</taxon>
        <taxon>Eurotiomycetidae</taxon>
        <taxon>Eurotiales</taxon>
        <taxon>Aspergillaceae</taxon>
        <taxon>Aspergillus</taxon>
        <taxon>Aspergillus subgen. Circumdati</taxon>
    </lineage>
</organism>